<protein>
    <recommendedName>
        <fullName evidence="2">Myb/SANT-like domain-containing protein</fullName>
    </recommendedName>
</protein>
<dbReference type="PANTHER" id="PTHR47127">
    <property type="entry name" value="10A19I.15"/>
    <property type="match status" value="1"/>
</dbReference>
<proteinExistence type="predicted"/>
<feature type="non-terminal residue" evidence="3">
    <location>
        <position position="1"/>
    </location>
</feature>
<feature type="domain" description="Myb/SANT-like" evidence="2">
    <location>
        <begin position="29"/>
        <end position="116"/>
    </location>
</feature>
<feature type="region of interest" description="Disordered" evidence="1">
    <location>
        <begin position="1"/>
        <end position="20"/>
    </location>
</feature>
<organism evidence="3 4">
    <name type="scientific">Eragrostis curvula</name>
    <name type="common">weeping love grass</name>
    <dbReference type="NCBI Taxonomy" id="38414"/>
    <lineage>
        <taxon>Eukaryota</taxon>
        <taxon>Viridiplantae</taxon>
        <taxon>Streptophyta</taxon>
        <taxon>Embryophyta</taxon>
        <taxon>Tracheophyta</taxon>
        <taxon>Spermatophyta</taxon>
        <taxon>Magnoliopsida</taxon>
        <taxon>Liliopsida</taxon>
        <taxon>Poales</taxon>
        <taxon>Poaceae</taxon>
        <taxon>PACMAD clade</taxon>
        <taxon>Chloridoideae</taxon>
        <taxon>Eragrostideae</taxon>
        <taxon>Eragrostidinae</taxon>
        <taxon>Eragrostis</taxon>
    </lineage>
</organism>
<reference evidence="3 4" key="1">
    <citation type="journal article" date="2019" name="Sci. Rep.">
        <title>A high-quality genome of Eragrostis curvula grass provides insights into Poaceae evolution and supports new strategies to enhance forage quality.</title>
        <authorList>
            <person name="Carballo J."/>
            <person name="Santos B.A.C.M."/>
            <person name="Zappacosta D."/>
            <person name="Garbus I."/>
            <person name="Selva J.P."/>
            <person name="Gallo C.A."/>
            <person name="Diaz A."/>
            <person name="Albertini E."/>
            <person name="Caccamo M."/>
            <person name="Echenique V."/>
        </authorList>
    </citation>
    <scope>NUCLEOTIDE SEQUENCE [LARGE SCALE GENOMIC DNA]</scope>
    <source>
        <strain evidence="4">cv. Victoria</strain>
        <tissue evidence="3">Leaf</tissue>
    </source>
</reference>
<name>A0A5J9TTG6_9POAL</name>
<dbReference type="Pfam" id="PF12776">
    <property type="entry name" value="Myb_DNA-bind_3"/>
    <property type="match status" value="1"/>
</dbReference>
<dbReference type="AlphaFoldDB" id="A0A5J9TTG6"/>
<feature type="region of interest" description="Disordered" evidence="1">
    <location>
        <begin position="158"/>
        <end position="217"/>
    </location>
</feature>
<dbReference type="EMBL" id="RWGY01000031">
    <property type="protein sequence ID" value="TVU14108.1"/>
    <property type="molecule type" value="Genomic_DNA"/>
</dbReference>
<accession>A0A5J9TTG6</accession>
<evidence type="ECO:0000313" key="4">
    <source>
        <dbReference type="Proteomes" id="UP000324897"/>
    </source>
</evidence>
<dbReference type="OrthoDB" id="1922118at2759"/>
<feature type="compositionally biased region" description="Basic and acidic residues" evidence="1">
    <location>
        <begin position="171"/>
        <end position="199"/>
    </location>
</feature>
<evidence type="ECO:0000256" key="1">
    <source>
        <dbReference type="SAM" id="MobiDB-lite"/>
    </source>
</evidence>
<dbReference type="Proteomes" id="UP000324897">
    <property type="component" value="Unassembled WGS sequence"/>
</dbReference>
<sequence>MAELGGNGGQGGDVAQPGQGGHARGAMCWTPVMSGFVLRRFADLVGEGVKTGKGFKEVHVNSIARLVSEFSGQEVTGTQVYNHLRKWRQRWVRVCKLKDLSGALWDEDNCMITLAEEHLVGHTKDHPKDAEFLNTPIENYVQMQMIFGSGVATGRYAMGSNEPLGKPTDQGVHDVNSDTTEQNHTDAEYPKATDPKSAESSKTQDSSKDVPTNLGKRKRLMSDEDCQMFMGMTSVVKEVAEGFTKPVKDDMYGQLYNAVMFTGGFTEEALMFALSHMLEQKSQGFGFLEMNEAHRVLGFSKCSHKSFKTKAEADAAWDGYQRMVLLMDEDGKMNRHADHHWTRLPINHHPGSIHAIRLLGQGNNQRHT</sequence>
<dbReference type="InterPro" id="IPR024752">
    <property type="entry name" value="Myb/SANT-like_dom"/>
</dbReference>
<gene>
    <name evidence="3" type="ORF">EJB05_37554</name>
</gene>
<evidence type="ECO:0000259" key="2">
    <source>
        <dbReference type="Pfam" id="PF12776"/>
    </source>
</evidence>
<dbReference type="Gramene" id="TVU14108">
    <property type="protein sequence ID" value="TVU14108"/>
    <property type="gene ID" value="EJB05_37554"/>
</dbReference>
<keyword evidence="4" id="KW-1185">Reference proteome</keyword>
<evidence type="ECO:0000313" key="3">
    <source>
        <dbReference type="EMBL" id="TVU14108.1"/>
    </source>
</evidence>
<comment type="caution">
    <text evidence="3">The sequence shown here is derived from an EMBL/GenBank/DDBJ whole genome shotgun (WGS) entry which is preliminary data.</text>
</comment>